<dbReference type="PROSITE" id="PS00086">
    <property type="entry name" value="CYTOCHROME_P450"/>
    <property type="match status" value="1"/>
</dbReference>
<evidence type="ECO:0000256" key="4">
    <source>
        <dbReference type="ARBA" id="ARBA00022617"/>
    </source>
</evidence>
<dbReference type="InterPro" id="IPR001128">
    <property type="entry name" value="Cyt_P450"/>
</dbReference>
<evidence type="ECO:0000256" key="5">
    <source>
        <dbReference type="ARBA" id="ARBA00022723"/>
    </source>
</evidence>
<sequence length="512" mass="57575">MSSGTNMFAVNAQDLLVLCLCFVLHVGYRYRRKRSLPSPPGPTRWPIAGNAFMMPSTYIHVFYKNLGAKLGSKMVYLEVFGNPILIVNDLETARDLLEKCAALYSSRRQIRMLTEVIGFKALFGLMPYADEWRIHRRMLHQHFSETRLLTYSFEINSFIGGLSSSLTYGLPTQRKNDPLVRFAEQGWLVINRSGAPGRYLVNILAPLKYAPGWMPGAGFKKEAKEMRKKLDRLIDEPYEATVNAMVRYTNSAPLLETLPKVYASADKDNTQAIVCGRNFDRHRYDPDFDLQARTIETTAAATMTFILAMVIHPEVQMRAQQEVDSVVGNQRLPEFSDIPHLPYLSAVIKEVLRWNPATPLGVPHMTSGQDVYKGYYIPNNCTVIANAYAMLHDEDVFPDPTEFRPGRFIGEGGHLRQDIPDPEFVATFGFGRRACPGSHLARSMLYITAASILSLFDISSSVDTDGKPIKANPRFAPSSLVSDPLPFPCKIIPRSGKDVKYLMKEYVGAELI</sequence>
<comment type="cofactor">
    <cofactor evidence="1 9">
        <name>heme</name>
        <dbReference type="ChEBI" id="CHEBI:30413"/>
    </cofactor>
</comment>
<dbReference type="EMBL" id="JAACJO010000019">
    <property type="protein sequence ID" value="KAF5348574.1"/>
    <property type="molecule type" value="Genomic_DNA"/>
</dbReference>
<dbReference type="GO" id="GO:0020037">
    <property type="term" value="F:heme binding"/>
    <property type="evidence" value="ECO:0007669"/>
    <property type="project" value="InterPro"/>
</dbReference>
<evidence type="ECO:0000256" key="10">
    <source>
        <dbReference type="RuleBase" id="RU000461"/>
    </source>
</evidence>
<dbReference type="InterPro" id="IPR050364">
    <property type="entry name" value="Cytochrome_P450_fung"/>
</dbReference>
<keyword evidence="6 10" id="KW-0560">Oxidoreductase</keyword>
<dbReference type="OrthoDB" id="2998614at2759"/>
<gene>
    <name evidence="11" type="ORF">D9756_009655</name>
</gene>
<reference evidence="11 12" key="1">
    <citation type="journal article" date="2020" name="ISME J.">
        <title>Uncovering the hidden diversity of litter-decomposition mechanisms in mushroom-forming fungi.</title>
        <authorList>
            <person name="Floudas D."/>
            <person name="Bentzer J."/>
            <person name="Ahren D."/>
            <person name="Johansson T."/>
            <person name="Persson P."/>
            <person name="Tunlid A."/>
        </authorList>
    </citation>
    <scope>NUCLEOTIDE SEQUENCE [LARGE SCALE GENOMIC DNA]</scope>
    <source>
        <strain evidence="11 12">CBS 146.42</strain>
    </source>
</reference>
<dbReference type="CDD" id="cd11065">
    <property type="entry name" value="CYP64-like"/>
    <property type="match status" value="1"/>
</dbReference>
<dbReference type="GO" id="GO:0005506">
    <property type="term" value="F:iron ion binding"/>
    <property type="evidence" value="ECO:0007669"/>
    <property type="project" value="InterPro"/>
</dbReference>
<comment type="similarity">
    <text evidence="3 10">Belongs to the cytochrome P450 family.</text>
</comment>
<dbReference type="InterPro" id="IPR017972">
    <property type="entry name" value="Cyt_P450_CS"/>
</dbReference>
<dbReference type="Gene3D" id="1.10.630.10">
    <property type="entry name" value="Cytochrome P450"/>
    <property type="match status" value="1"/>
</dbReference>
<evidence type="ECO:0000256" key="2">
    <source>
        <dbReference type="ARBA" id="ARBA00005179"/>
    </source>
</evidence>
<dbReference type="InterPro" id="IPR036396">
    <property type="entry name" value="Cyt_P450_sf"/>
</dbReference>
<keyword evidence="12" id="KW-1185">Reference proteome</keyword>
<keyword evidence="8 10" id="KW-0503">Monooxygenase</keyword>
<dbReference type="AlphaFoldDB" id="A0A8H5CV39"/>
<evidence type="ECO:0000256" key="7">
    <source>
        <dbReference type="ARBA" id="ARBA00023004"/>
    </source>
</evidence>
<organism evidence="11 12">
    <name type="scientific">Leucocoprinus leucothites</name>
    <dbReference type="NCBI Taxonomy" id="201217"/>
    <lineage>
        <taxon>Eukaryota</taxon>
        <taxon>Fungi</taxon>
        <taxon>Dikarya</taxon>
        <taxon>Basidiomycota</taxon>
        <taxon>Agaricomycotina</taxon>
        <taxon>Agaricomycetes</taxon>
        <taxon>Agaricomycetidae</taxon>
        <taxon>Agaricales</taxon>
        <taxon>Agaricineae</taxon>
        <taxon>Agaricaceae</taxon>
        <taxon>Leucocoprinus</taxon>
    </lineage>
</organism>
<evidence type="ECO:0000313" key="11">
    <source>
        <dbReference type="EMBL" id="KAF5348574.1"/>
    </source>
</evidence>
<dbReference type="PANTHER" id="PTHR46300">
    <property type="entry name" value="P450, PUTATIVE (EUROFUNG)-RELATED-RELATED"/>
    <property type="match status" value="1"/>
</dbReference>
<dbReference type="Pfam" id="PF00067">
    <property type="entry name" value="p450"/>
    <property type="match status" value="2"/>
</dbReference>
<protein>
    <recommendedName>
        <fullName evidence="13">Cytochrome P450</fullName>
    </recommendedName>
</protein>
<dbReference type="PRINTS" id="PR00463">
    <property type="entry name" value="EP450I"/>
</dbReference>
<dbReference type="PANTHER" id="PTHR46300:SF7">
    <property type="entry name" value="P450, PUTATIVE (EUROFUNG)-RELATED"/>
    <property type="match status" value="1"/>
</dbReference>
<dbReference type="Proteomes" id="UP000559027">
    <property type="component" value="Unassembled WGS sequence"/>
</dbReference>
<evidence type="ECO:0000256" key="3">
    <source>
        <dbReference type="ARBA" id="ARBA00010617"/>
    </source>
</evidence>
<accession>A0A8H5CV39</accession>
<evidence type="ECO:0000256" key="1">
    <source>
        <dbReference type="ARBA" id="ARBA00001971"/>
    </source>
</evidence>
<dbReference type="PRINTS" id="PR00385">
    <property type="entry name" value="P450"/>
</dbReference>
<comment type="caution">
    <text evidence="11">The sequence shown here is derived from an EMBL/GenBank/DDBJ whole genome shotgun (WGS) entry which is preliminary data.</text>
</comment>
<dbReference type="GO" id="GO:0004497">
    <property type="term" value="F:monooxygenase activity"/>
    <property type="evidence" value="ECO:0007669"/>
    <property type="project" value="UniProtKB-KW"/>
</dbReference>
<evidence type="ECO:0000256" key="6">
    <source>
        <dbReference type="ARBA" id="ARBA00023002"/>
    </source>
</evidence>
<evidence type="ECO:0000256" key="8">
    <source>
        <dbReference type="ARBA" id="ARBA00023033"/>
    </source>
</evidence>
<keyword evidence="7 9" id="KW-0408">Iron</keyword>
<proteinExistence type="inferred from homology"/>
<dbReference type="GO" id="GO:0016705">
    <property type="term" value="F:oxidoreductase activity, acting on paired donors, with incorporation or reduction of molecular oxygen"/>
    <property type="evidence" value="ECO:0007669"/>
    <property type="project" value="InterPro"/>
</dbReference>
<comment type="pathway">
    <text evidence="2">Secondary metabolite biosynthesis.</text>
</comment>
<evidence type="ECO:0008006" key="13">
    <source>
        <dbReference type="Google" id="ProtNLM"/>
    </source>
</evidence>
<evidence type="ECO:0000256" key="9">
    <source>
        <dbReference type="PIRSR" id="PIRSR602401-1"/>
    </source>
</evidence>
<dbReference type="SUPFAM" id="SSF48264">
    <property type="entry name" value="Cytochrome P450"/>
    <property type="match status" value="1"/>
</dbReference>
<dbReference type="InterPro" id="IPR002401">
    <property type="entry name" value="Cyt_P450_E_grp-I"/>
</dbReference>
<feature type="binding site" description="axial binding residue" evidence="9">
    <location>
        <position position="435"/>
    </location>
    <ligand>
        <name>heme</name>
        <dbReference type="ChEBI" id="CHEBI:30413"/>
    </ligand>
    <ligandPart>
        <name>Fe</name>
        <dbReference type="ChEBI" id="CHEBI:18248"/>
    </ligandPart>
</feature>
<keyword evidence="4 9" id="KW-0349">Heme</keyword>
<evidence type="ECO:0000313" key="12">
    <source>
        <dbReference type="Proteomes" id="UP000559027"/>
    </source>
</evidence>
<keyword evidence="5 9" id="KW-0479">Metal-binding</keyword>
<name>A0A8H5CV39_9AGAR</name>